<organism evidence="2 3">
    <name type="scientific">Halobaculum halobium</name>
    <dbReference type="NCBI Taxonomy" id="3032281"/>
    <lineage>
        <taxon>Archaea</taxon>
        <taxon>Methanobacteriati</taxon>
        <taxon>Methanobacteriota</taxon>
        <taxon>Stenosarchaea group</taxon>
        <taxon>Halobacteria</taxon>
        <taxon>Halobacteriales</taxon>
        <taxon>Haloferacaceae</taxon>
        <taxon>Halobaculum</taxon>
    </lineage>
</organism>
<dbReference type="EMBL" id="JBHSWX010000009">
    <property type="protein sequence ID" value="MFC6785014.1"/>
    <property type="molecule type" value="Genomic_DNA"/>
</dbReference>
<feature type="non-terminal residue" evidence="2">
    <location>
        <position position="104"/>
    </location>
</feature>
<keyword evidence="1" id="KW-0472">Membrane</keyword>
<keyword evidence="1" id="KW-0812">Transmembrane</keyword>
<name>A0ABD5T719_9EURY</name>
<evidence type="ECO:0000313" key="2">
    <source>
        <dbReference type="EMBL" id="MFC6785014.1"/>
    </source>
</evidence>
<sequence length="104" mass="11917">MKLPLYERIGDFVLGIFHVMKTKWDKIIPIIISIVSVAISLNTWNSYRTANEEYMQRSNQALVNSSKLAETDIDILTGKVAESDHIAVTKNQIDYQIYSLKQNL</sequence>
<protein>
    <submittedName>
        <fullName evidence="2">Uncharacterized protein</fullName>
    </submittedName>
</protein>
<feature type="transmembrane region" description="Helical" evidence="1">
    <location>
        <begin position="27"/>
        <end position="47"/>
    </location>
</feature>
<comment type="caution">
    <text evidence="2">The sequence shown here is derived from an EMBL/GenBank/DDBJ whole genome shotgun (WGS) entry which is preliminary data.</text>
</comment>
<dbReference type="Proteomes" id="UP001596443">
    <property type="component" value="Unassembled WGS sequence"/>
</dbReference>
<dbReference type="RefSeq" id="WP_390214499.1">
    <property type="nucleotide sequence ID" value="NZ_JBHSWX010000009.1"/>
</dbReference>
<keyword evidence="1" id="KW-1133">Transmembrane helix</keyword>
<accession>A0ABD5T719</accession>
<gene>
    <name evidence="2" type="ORF">ACFQFD_03125</name>
</gene>
<proteinExistence type="predicted"/>
<reference evidence="2 3" key="1">
    <citation type="journal article" date="2019" name="Int. J. Syst. Evol. Microbiol.">
        <title>The Global Catalogue of Microorganisms (GCM) 10K type strain sequencing project: providing services to taxonomists for standard genome sequencing and annotation.</title>
        <authorList>
            <consortium name="The Broad Institute Genomics Platform"/>
            <consortium name="The Broad Institute Genome Sequencing Center for Infectious Disease"/>
            <person name="Wu L."/>
            <person name="Ma J."/>
        </authorList>
    </citation>
    <scope>NUCLEOTIDE SEQUENCE [LARGE SCALE GENOMIC DNA]</scope>
    <source>
        <strain evidence="2 3">SYNS20</strain>
    </source>
</reference>
<evidence type="ECO:0000313" key="3">
    <source>
        <dbReference type="Proteomes" id="UP001596443"/>
    </source>
</evidence>
<evidence type="ECO:0000256" key="1">
    <source>
        <dbReference type="SAM" id="Phobius"/>
    </source>
</evidence>
<keyword evidence="3" id="KW-1185">Reference proteome</keyword>
<dbReference type="AlphaFoldDB" id="A0ABD5T719"/>